<name>A0A0W0TP66_9GAMM</name>
<dbReference type="PROSITE" id="PS50937">
    <property type="entry name" value="HTH_MERR_2"/>
    <property type="match status" value="1"/>
</dbReference>
<accession>A0A0W0TP66</accession>
<reference evidence="1 2" key="1">
    <citation type="submission" date="2015-11" db="EMBL/GenBank/DDBJ databases">
        <title>Genomic analysis of 38 Legionella species identifies large and diverse effector repertoires.</title>
        <authorList>
            <person name="Burstein D."/>
            <person name="Amaro F."/>
            <person name="Zusman T."/>
            <person name="Lifshitz Z."/>
            <person name="Cohen O."/>
            <person name="Gilbert J.A."/>
            <person name="Pupko T."/>
            <person name="Shuman H.A."/>
            <person name="Segal G."/>
        </authorList>
    </citation>
    <scope>NUCLEOTIDE SEQUENCE [LARGE SCALE GENOMIC DNA]</scope>
    <source>
        <strain evidence="1 2">ATCC 49504</strain>
    </source>
</reference>
<dbReference type="CDD" id="cd01106">
    <property type="entry name" value="HTH_TipAL-Mta"/>
    <property type="match status" value="1"/>
</dbReference>
<dbReference type="InterPro" id="IPR009061">
    <property type="entry name" value="DNA-bd_dom_put_sf"/>
</dbReference>
<dbReference type="GO" id="GO:0003700">
    <property type="term" value="F:DNA-binding transcription factor activity"/>
    <property type="evidence" value="ECO:0007669"/>
    <property type="project" value="InterPro"/>
</dbReference>
<dbReference type="GO" id="GO:0003677">
    <property type="term" value="F:DNA binding"/>
    <property type="evidence" value="ECO:0007669"/>
    <property type="project" value="InterPro"/>
</dbReference>
<dbReference type="Pfam" id="PF13411">
    <property type="entry name" value="MerR_1"/>
    <property type="match status" value="1"/>
</dbReference>
<dbReference type="Proteomes" id="UP000054785">
    <property type="component" value="Unassembled WGS sequence"/>
</dbReference>
<dbReference type="STRING" id="45065.Lgee_1711"/>
<dbReference type="PANTHER" id="PTHR30204">
    <property type="entry name" value="REDOX-CYCLING DRUG-SENSING TRANSCRIPTIONAL ACTIVATOR SOXR"/>
    <property type="match status" value="1"/>
</dbReference>
<organism evidence="1 2">
    <name type="scientific">Legionella geestiana</name>
    <dbReference type="NCBI Taxonomy" id="45065"/>
    <lineage>
        <taxon>Bacteria</taxon>
        <taxon>Pseudomonadati</taxon>
        <taxon>Pseudomonadota</taxon>
        <taxon>Gammaproteobacteria</taxon>
        <taxon>Legionellales</taxon>
        <taxon>Legionellaceae</taxon>
        <taxon>Legionella</taxon>
    </lineage>
</organism>
<dbReference type="Gene3D" id="1.10.1660.10">
    <property type="match status" value="1"/>
</dbReference>
<comment type="caution">
    <text evidence="1">The sequence shown here is derived from an EMBL/GenBank/DDBJ whole genome shotgun (WGS) entry which is preliminary data.</text>
</comment>
<proteinExistence type="predicted"/>
<dbReference type="OrthoDB" id="9808480at2"/>
<dbReference type="SMART" id="SM00422">
    <property type="entry name" value="HTH_MERR"/>
    <property type="match status" value="1"/>
</dbReference>
<dbReference type="SUPFAM" id="SSF46955">
    <property type="entry name" value="Putative DNA-binding domain"/>
    <property type="match status" value="1"/>
</dbReference>
<dbReference type="PATRIC" id="fig|45065.4.peg.1860"/>
<dbReference type="RefSeq" id="WP_028387335.1">
    <property type="nucleotide sequence ID" value="NZ_CAAAHN010000004.1"/>
</dbReference>
<gene>
    <name evidence="1" type="ORF">Lgee_1711</name>
</gene>
<evidence type="ECO:0000313" key="1">
    <source>
        <dbReference type="EMBL" id="KTC97390.1"/>
    </source>
</evidence>
<dbReference type="InterPro" id="IPR000551">
    <property type="entry name" value="MerR-type_HTH_dom"/>
</dbReference>
<dbReference type="AlphaFoldDB" id="A0A0W0TP66"/>
<dbReference type="PANTHER" id="PTHR30204:SF96">
    <property type="entry name" value="CHROMOSOME-ANCHORING PROTEIN RACA"/>
    <property type="match status" value="1"/>
</dbReference>
<evidence type="ECO:0000313" key="2">
    <source>
        <dbReference type="Proteomes" id="UP000054785"/>
    </source>
</evidence>
<keyword evidence="2" id="KW-1185">Reference proteome</keyword>
<protein>
    <submittedName>
        <fullName evidence="1">Transcription regulators (MerR Family)</fullName>
    </submittedName>
</protein>
<dbReference type="EMBL" id="LNYC01000070">
    <property type="protein sequence ID" value="KTC97390.1"/>
    <property type="molecule type" value="Genomic_DNA"/>
</dbReference>
<dbReference type="InterPro" id="IPR047057">
    <property type="entry name" value="MerR_fam"/>
</dbReference>
<sequence length="315" mass="36227">MKQWYAKELAKLAQVSVRTLHHYDKIGLLKPGLRQSNNYRLYSETDLLRLQQIIALKFFGFELSQIKALLARNDTLPDRLAMQSRFLREKAASLLDASAILDSLSLDCIPDKSIPWQKIIELIGVYNMTQQLEDAWVKEIFTPDEMKDYVKFETALKEHSTPESKEAFETTWFNLVDAIKNCLHENPASERGIALGKQLMDWVNSLYGPQYAHLRTKKFECGFGEGKGLEHHGLTPETVAWMEKAMNAYLRHRAHIVLENVGKIPESRLTQEWTSLMDEAYGQQVEKKVQAAALLLEENAISEAAKEWLKAFYHL</sequence>